<dbReference type="InterPro" id="IPR036640">
    <property type="entry name" value="ABC1_TM_sf"/>
</dbReference>
<dbReference type="GO" id="GO:0020037">
    <property type="term" value="F:heme binding"/>
    <property type="evidence" value="ECO:0007669"/>
    <property type="project" value="TreeGrafter"/>
</dbReference>
<evidence type="ECO:0000256" key="2">
    <source>
        <dbReference type="ARBA" id="ARBA00022692"/>
    </source>
</evidence>
<evidence type="ECO:0000313" key="7">
    <source>
        <dbReference type="EMBL" id="VDN52300.1"/>
    </source>
</evidence>
<accession>A0A3P7PEC3</accession>
<dbReference type="Proteomes" id="UP000274756">
    <property type="component" value="Unassembled WGS sequence"/>
</dbReference>
<keyword evidence="2 5" id="KW-0812">Transmembrane</keyword>
<evidence type="ECO:0000256" key="4">
    <source>
        <dbReference type="ARBA" id="ARBA00023136"/>
    </source>
</evidence>
<organism evidence="7 8">
    <name type="scientific">Dracunculus medinensis</name>
    <name type="common">Guinea worm</name>
    <dbReference type="NCBI Taxonomy" id="318479"/>
    <lineage>
        <taxon>Eukaryota</taxon>
        <taxon>Metazoa</taxon>
        <taxon>Ecdysozoa</taxon>
        <taxon>Nematoda</taxon>
        <taxon>Chromadorea</taxon>
        <taxon>Rhabditida</taxon>
        <taxon>Spirurina</taxon>
        <taxon>Dracunculoidea</taxon>
        <taxon>Dracunculidae</taxon>
        <taxon>Dracunculus</taxon>
    </lineage>
</organism>
<dbReference type="AlphaFoldDB" id="A0A3P7PEC3"/>
<dbReference type="InterPro" id="IPR011527">
    <property type="entry name" value="ABC1_TM_dom"/>
</dbReference>
<dbReference type="PANTHER" id="PTHR24221:SF654">
    <property type="entry name" value="ATP-BINDING CASSETTE SUB-FAMILY B MEMBER 6"/>
    <property type="match status" value="1"/>
</dbReference>
<dbReference type="GO" id="GO:0015439">
    <property type="term" value="F:ABC-type heme transporter activity"/>
    <property type="evidence" value="ECO:0007669"/>
    <property type="project" value="TreeGrafter"/>
</dbReference>
<dbReference type="EMBL" id="UYYG01000052">
    <property type="protein sequence ID" value="VDN52300.1"/>
    <property type="molecule type" value="Genomic_DNA"/>
</dbReference>
<gene>
    <name evidence="7" type="ORF">DME_LOCUS2273</name>
</gene>
<name>A0A3P7PEC3_DRAME</name>
<dbReference type="Gene3D" id="1.20.1560.10">
    <property type="entry name" value="ABC transporter type 1, transmembrane domain"/>
    <property type="match status" value="1"/>
</dbReference>
<feature type="transmembrane region" description="Helical" evidence="5">
    <location>
        <begin position="255"/>
        <end position="276"/>
    </location>
</feature>
<evidence type="ECO:0000259" key="6">
    <source>
        <dbReference type="PROSITE" id="PS50929"/>
    </source>
</evidence>
<dbReference type="PROSITE" id="PS50929">
    <property type="entry name" value="ABC_TM1F"/>
    <property type="match status" value="1"/>
</dbReference>
<dbReference type="GO" id="GO:0005524">
    <property type="term" value="F:ATP binding"/>
    <property type="evidence" value="ECO:0007669"/>
    <property type="project" value="InterPro"/>
</dbReference>
<dbReference type="OrthoDB" id="6500128at2759"/>
<keyword evidence="8" id="KW-1185">Reference proteome</keyword>
<dbReference type="PANTHER" id="PTHR24221">
    <property type="entry name" value="ATP-BINDING CASSETTE SUB-FAMILY B"/>
    <property type="match status" value="1"/>
</dbReference>
<feature type="transmembrane region" description="Helical" evidence="5">
    <location>
        <begin position="59"/>
        <end position="85"/>
    </location>
</feature>
<feature type="transmembrane region" description="Helical" evidence="5">
    <location>
        <begin position="168"/>
        <end position="188"/>
    </location>
</feature>
<keyword evidence="3 5" id="KW-1133">Transmembrane helix</keyword>
<keyword evidence="4 5" id="KW-0472">Membrane</keyword>
<dbReference type="InterPro" id="IPR039421">
    <property type="entry name" value="Type_1_exporter"/>
</dbReference>
<reference evidence="7 8" key="1">
    <citation type="submission" date="2018-11" db="EMBL/GenBank/DDBJ databases">
        <authorList>
            <consortium name="Pathogen Informatics"/>
        </authorList>
    </citation>
    <scope>NUCLEOTIDE SEQUENCE [LARGE SCALE GENOMIC DNA]</scope>
</reference>
<feature type="transmembrane region" description="Helical" evidence="5">
    <location>
        <begin position="288"/>
        <end position="312"/>
    </location>
</feature>
<sequence>MSKKISMVTPYIWPKKNIYLQIRVILCLFLLVIGRFINVSLPLYNKWIVNGLTHPDPSIYKLIIISFFLKFLQGSGAMGGFILSLRSLLWIPIQQYTTYEIQVELFEHLHSLSLRWHLSRKTGQVIRIMDRGTSSIDSILNYTLFSVLPTFADILIAIIFFFTTFSVYFGLLIFVTMILYLVITIFISEWRTKFRRDMNEKENFSHAVGVDSLLNYETVKYCNAEQAECDRFSHSIKNFQNIEWKTSASLSLLNFCQNSVIGIGLIIGSILIAYFILNDGSTLTAGDYVLFTTYMLQLYVPLNFFGTIYRLVLICSG</sequence>
<dbReference type="SUPFAM" id="SSF90123">
    <property type="entry name" value="ABC transporter transmembrane region"/>
    <property type="match status" value="1"/>
</dbReference>
<feature type="domain" description="ABC transmembrane type-1" evidence="6">
    <location>
        <begin position="25"/>
        <end position="309"/>
    </location>
</feature>
<comment type="subcellular location">
    <subcellularLocation>
        <location evidence="1">Membrane</location>
        <topology evidence="1">Multi-pass membrane protein</topology>
    </subcellularLocation>
</comment>
<dbReference type="Pfam" id="PF00664">
    <property type="entry name" value="ABC_membrane"/>
    <property type="match status" value="1"/>
</dbReference>
<evidence type="ECO:0000256" key="1">
    <source>
        <dbReference type="ARBA" id="ARBA00004141"/>
    </source>
</evidence>
<dbReference type="STRING" id="318479.A0A3P7PEC3"/>
<evidence type="ECO:0000256" key="3">
    <source>
        <dbReference type="ARBA" id="ARBA00022989"/>
    </source>
</evidence>
<proteinExistence type="predicted"/>
<evidence type="ECO:0000256" key="5">
    <source>
        <dbReference type="SAM" id="Phobius"/>
    </source>
</evidence>
<protein>
    <recommendedName>
        <fullName evidence="6">ABC transmembrane type-1 domain-containing protein</fullName>
    </recommendedName>
</protein>
<dbReference type="GO" id="GO:0005774">
    <property type="term" value="C:vacuolar membrane"/>
    <property type="evidence" value="ECO:0007669"/>
    <property type="project" value="TreeGrafter"/>
</dbReference>
<evidence type="ECO:0000313" key="8">
    <source>
        <dbReference type="Proteomes" id="UP000274756"/>
    </source>
</evidence>
<feature type="transmembrane region" description="Helical" evidence="5">
    <location>
        <begin position="20"/>
        <end position="39"/>
    </location>
</feature>
<feature type="transmembrane region" description="Helical" evidence="5">
    <location>
        <begin position="139"/>
        <end position="162"/>
    </location>
</feature>